<evidence type="ECO:0000313" key="4">
    <source>
        <dbReference type="Proteomes" id="UP000248975"/>
    </source>
</evidence>
<dbReference type="PANTHER" id="PTHR30401">
    <property type="entry name" value="TRNA 2-SELENOURIDINE SYNTHASE"/>
    <property type="match status" value="1"/>
</dbReference>
<dbReference type="Pfam" id="PF00581">
    <property type="entry name" value="Rhodanese"/>
    <property type="match status" value="1"/>
</dbReference>
<dbReference type="InterPro" id="IPR058840">
    <property type="entry name" value="AAA_SelU"/>
</dbReference>
<comment type="caution">
    <text evidence="3">The sequence shown here is derived from an EMBL/GenBank/DDBJ whole genome shotgun (WGS) entry which is preliminary data.</text>
</comment>
<proteinExistence type="predicted"/>
<sequence length="351" mass="37580">MALTLTSLSQVVDLGFDEIIDVRSPAEWAEDHVPGAISLPVLDDEERARVGTIYKQESPFRARKIGAALVARNAARHLEGPLIDKPGGWRPLVYCWRGGQRSGSFAMILSQIGWRVDTLAGGYKSYRGLVVAEVYDTPVRAPVIVLDGNTGTAKTELLGLLAARGVQVIDLEGLANHRGSLFGARSGGQPSQKAFEGRLAFALAALDPARPVVVEAESSKIGDCRMPPRLWRAMIGAPRIAVAAPLEARAAYLARAYGDLTADAEALAGVIDRLRPMQAAETIERWQGMAAVGEFELLAAELMARHYDPRYAKQRSLTAAPMPLTVEADSLAPEALPGIADRLVAAISTLG</sequence>
<dbReference type="GO" id="GO:0043828">
    <property type="term" value="F:tRNA 2-selenouridine synthase activity"/>
    <property type="evidence" value="ECO:0007669"/>
    <property type="project" value="InterPro"/>
</dbReference>
<reference evidence="3 4" key="1">
    <citation type="submission" date="2017-08" db="EMBL/GenBank/DDBJ databases">
        <title>Infants hospitalized years apart are colonized by the same room-sourced microbial strains.</title>
        <authorList>
            <person name="Brooks B."/>
            <person name="Olm M.R."/>
            <person name="Firek B.A."/>
            <person name="Baker R."/>
            <person name="Thomas B.C."/>
            <person name="Morowitz M.J."/>
            <person name="Banfield J.F."/>
        </authorList>
    </citation>
    <scope>NUCLEOTIDE SEQUENCE [LARGE SCALE GENOMIC DNA]</scope>
    <source>
        <strain evidence="3">S2_003_000_R2_11</strain>
    </source>
</reference>
<accession>A0A2W5S2B0</accession>
<dbReference type="PROSITE" id="PS50206">
    <property type="entry name" value="RHODANESE_3"/>
    <property type="match status" value="1"/>
</dbReference>
<name>A0A2W5S2B0_CERSP</name>
<dbReference type="EMBL" id="QFQS01000003">
    <property type="protein sequence ID" value="PZQ97161.1"/>
    <property type="molecule type" value="Genomic_DNA"/>
</dbReference>
<evidence type="ECO:0000259" key="2">
    <source>
        <dbReference type="PROSITE" id="PS50206"/>
    </source>
</evidence>
<dbReference type="CDD" id="cd01520">
    <property type="entry name" value="RHOD_YbbB"/>
    <property type="match status" value="1"/>
</dbReference>
<dbReference type="NCBIfam" id="TIGR03167">
    <property type="entry name" value="tRNA_sel_U_synt"/>
    <property type="match status" value="1"/>
</dbReference>
<evidence type="ECO:0000313" key="3">
    <source>
        <dbReference type="EMBL" id="PZQ97161.1"/>
    </source>
</evidence>
<keyword evidence="1" id="KW-0711">Selenium</keyword>
<dbReference type="NCBIfam" id="NF008750">
    <property type="entry name" value="PRK11784.1-2"/>
    <property type="match status" value="1"/>
</dbReference>
<dbReference type="Pfam" id="PF26341">
    <property type="entry name" value="AAA_SelU"/>
    <property type="match status" value="1"/>
</dbReference>
<dbReference type="InterPro" id="IPR036873">
    <property type="entry name" value="Rhodanese-like_dom_sf"/>
</dbReference>
<gene>
    <name evidence="3" type="ORF">DI533_13220</name>
</gene>
<dbReference type="Proteomes" id="UP000248975">
    <property type="component" value="Unassembled WGS sequence"/>
</dbReference>
<organism evidence="3 4">
    <name type="scientific">Cereibacter sphaeroides</name>
    <name type="common">Rhodobacter sphaeroides</name>
    <dbReference type="NCBI Taxonomy" id="1063"/>
    <lineage>
        <taxon>Bacteria</taxon>
        <taxon>Pseudomonadati</taxon>
        <taxon>Pseudomonadota</taxon>
        <taxon>Alphaproteobacteria</taxon>
        <taxon>Rhodobacterales</taxon>
        <taxon>Paracoccaceae</taxon>
        <taxon>Cereibacter</taxon>
    </lineage>
</organism>
<dbReference type="Gene3D" id="3.40.250.10">
    <property type="entry name" value="Rhodanese-like domain"/>
    <property type="match status" value="1"/>
</dbReference>
<dbReference type="SUPFAM" id="SSF52821">
    <property type="entry name" value="Rhodanese/Cell cycle control phosphatase"/>
    <property type="match status" value="1"/>
</dbReference>
<protein>
    <submittedName>
        <fullName evidence="3">tRNA 2-selenouridine(34) synthase MnmH</fullName>
    </submittedName>
</protein>
<dbReference type="InterPro" id="IPR001763">
    <property type="entry name" value="Rhodanese-like_dom"/>
</dbReference>
<feature type="domain" description="Rhodanese" evidence="2">
    <location>
        <begin position="19"/>
        <end position="135"/>
    </location>
</feature>
<dbReference type="PANTHER" id="PTHR30401:SF0">
    <property type="entry name" value="TRNA 2-SELENOURIDINE SYNTHASE"/>
    <property type="match status" value="1"/>
</dbReference>
<dbReference type="SMART" id="SM00450">
    <property type="entry name" value="RHOD"/>
    <property type="match status" value="1"/>
</dbReference>
<dbReference type="AlphaFoldDB" id="A0A2W5S2B0"/>
<evidence type="ECO:0000256" key="1">
    <source>
        <dbReference type="ARBA" id="ARBA00023266"/>
    </source>
</evidence>
<dbReference type="NCBIfam" id="NF008752">
    <property type="entry name" value="PRK11784.1-4"/>
    <property type="match status" value="1"/>
</dbReference>
<dbReference type="GO" id="GO:0002098">
    <property type="term" value="P:tRNA wobble uridine modification"/>
    <property type="evidence" value="ECO:0007669"/>
    <property type="project" value="InterPro"/>
</dbReference>
<dbReference type="InterPro" id="IPR017582">
    <property type="entry name" value="SelU"/>
</dbReference>